<dbReference type="Pfam" id="PF00014">
    <property type="entry name" value="Kunitz_BPTI"/>
    <property type="match status" value="1"/>
</dbReference>
<dbReference type="InterPro" id="IPR036880">
    <property type="entry name" value="Kunitz_BPTI_sf"/>
</dbReference>
<dbReference type="SUPFAM" id="SSF57362">
    <property type="entry name" value="BPTI-like"/>
    <property type="match status" value="1"/>
</dbReference>
<feature type="compositionally biased region" description="Low complexity" evidence="1">
    <location>
        <begin position="119"/>
        <end position="135"/>
    </location>
</feature>
<dbReference type="InterPro" id="IPR002223">
    <property type="entry name" value="Kunitz_BPTI"/>
</dbReference>
<feature type="compositionally biased region" description="Acidic residues" evidence="1">
    <location>
        <begin position="108"/>
        <end position="118"/>
    </location>
</feature>
<reference evidence="3 4" key="1">
    <citation type="submission" date="2024-06" db="EMBL/GenBank/DDBJ databases">
        <title>A chromosome-level genome assembly of beet webworm, Loxostege sticticalis.</title>
        <authorList>
            <person name="Zhang Y."/>
        </authorList>
    </citation>
    <scope>NUCLEOTIDE SEQUENCE [LARGE SCALE GENOMIC DNA]</scope>
    <source>
        <strain evidence="3">AQ028</strain>
        <tissue evidence="3">Male pupae</tissue>
    </source>
</reference>
<name>A0ABD0TK32_LOXSC</name>
<evidence type="ECO:0000259" key="2">
    <source>
        <dbReference type="SMART" id="SM00131"/>
    </source>
</evidence>
<sequence>MNTLARLINYYFVISPISIYAVPPDICFEKFRSDDCGVSPISVMYYWQPSSKCEVGIWRGCLPNLNMFPDEYTCINTCIYGKRAGSNDYAIYYVYEELAEPEMNKEEQETETTTDDTESITGDTGTTTDDTGTNTEDTKSTPDDTETDNNTNNKAIAVGIATEQNTKDSDSTNIANSDDSITEAAGDGLVFADENADDDVTEAAPEIPEGEPEVEEETNV</sequence>
<protein>
    <recommendedName>
        <fullName evidence="2">BPTI/Kunitz inhibitor domain-containing protein</fullName>
    </recommendedName>
</protein>
<feature type="domain" description="BPTI/Kunitz inhibitor" evidence="2">
    <location>
        <begin position="25"/>
        <end position="79"/>
    </location>
</feature>
<comment type="caution">
    <text evidence="3">The sequence shown here is derived from an EMBL/GenBank/DDBJ whole genome shotgun (WGS) entry which is preliminary data.</text>
</comment>
<evidence type="ECO:0000313" key="3">
    <source>
        <dbReference type="EMBL" id="KAL0849593.1"/>
    </source>
</evidence>
<dbReference type="Gene3D" id="4.10.410.10">
    <property type="entry name" value="Pancreatic trypsin inhibitor Kunitz domain"/>
    <property type="match status" value="1"/>
</dbReference>
<feature type="compositionally biased region" description="Acidic residues" evidence="1">
    <location>
        <begin position="208"/>
        <end position="220"/>
    </location>
</feature>
<feature type="region of interest" description="Disordered" evidence="1">
    <location>
        <begin position="101"/>
        <end position="220"/>
    </location>
</feature>
<dbReference type="SMART" id="SM00131">
    <property type="entry name" value="KU"/>
    <property type="match status" value="1"/>
</dbReference>
<gene>
    <name evidence="3" type="ORF">ABMA28_013852</name>
</gene>
<dbReference type="EMBL" id="JBEDNZ010000004">
    <property type="protein sequence ID" value="KAL0849593.1"/>
    <property type="molecule type" value="Genomic_DNA"/>
</dbReference>
<dbReference type="Proteomes" id="UP001549921">
    <property type="component" value="Unassembled WGS sequence"/>
</dbReference>
<evidence type="ECO:0000256" key="1">
    <source>
        <dbReference type="SAM" id="MobiDB-lite"/>
    </source>
</evidence>
<dbReference type="AlphaFoldDB" id="A0ABD0TK32"/>
<accession>A0ABD0TK32</accession>
<organism evidence="3 4">
    <name type="scientific">Loxostege sticticalis</name>
    <name type="common">Beet webworm moth</name>
    <dbReference type="NCBI Taxonomy" id="481309"/>
    <lineage>
        <taxon>Eukaryota</taxon>
        <taxon>Metazoa</taxon>
        <taxon>Ecdysozoa</taxon>
        <taxon>Arthropoda</taxon>
        <taxon>Hexapoda</taxon>
        <taxon>Insecta</taxon>
        <taxon>Pterygota</taxon>
        <taxon>Neoptera</taxon>
        <taxon>Endopterygota</taxon>
        <taxon>Lepidoptera</taxon>
        <taxon>Glossata</taxon>
        <taxon>Ditrysia</taxon>
        <taxon>Pyraloidea</taxon>
        <taxon>Crambidae</taxon>
        <taxon>Pyraustinae</taxon>
        <taxon>Loxostege</taxon>
    </lineage>
</organism>
<evidence type="ECO:0000313" key="4">
    <source>
        <dbReference type="Proteomes" id="UP001549921"/>
    </source>
</evidence>
<proteinExistence type="predicted"/>